<organism evidence="1 2">
    <name type="scientific">Dysgonomonas termitidis</name>
    <dbReference type="NCBI Taxonomy" id="1516126"/>
    <lineage>
        <taxon>Bacteria</taxon>
        <taxon>Pseudomonadati</taxon>
        <taxon>Bacteroidota</taxon>
        <taxon>Bacteroidia</taxon>
        <taxon>Bacteroidales</taxon>
        <taxon>Dysgonomonadaceae</taxon>
        <taxon>Dysgonomonas</taxon>
    </lineage>
</organism>
<evidence type="ECO:0000313" key="2">
    <source>
        <dbReference type="Proteomes" id="UP001596023"/>
    </source>
</evidence>
<dbReference type="RefSeq" id="WP_379996338.1">
    <property type="nucleotide sequence ID" value="NZ_JBHSGN010000071.1"/>
</dbReference>
<proteinExistence type="predicted"/>
<name>A0ABV9KWK8_9BACT</name>
<dbReference type="Proteomes" id="UP001596023">
    <property type="component" value="Unassembled WGS sequence"/>
</dbReference>
<evidence type="ECO:0000313" key="1">
    <source>
        <dbReference type="EMBL" id="MFC4674238.1"/>
    </source>
</evidence>
<accession>A0ABV9KWK8</accession>
<protein>
    <submittedName>
        <fullName evidence="1">Uncharacterized protein</fullName>
    </submittedName>
</protein>
<sequence length="58" mass="6606">MKNQAVPTLYKKDVIHTGNASPARKDMKKEETAITPNERSVMRPIVFGGIAIHIWWKT</sequence>
<gene>
    <name evidence="1" type="ORF">ACFO6W_11065</name>
</gene>
<reference evidence="2" key="1">
    <citation type="journal article" date="2019" name="Int. J. Syst. Evol. Microbiol.">
        <title>The Global Catalogue of Microorganisms (GCM) 10K type strain sequencing project: providing services to taxonomists for standard genome sequencing and annotation.</title>
        <authorList>
            <consortium name="The Broad Institute Genomics Platform"/>
            <consortium name="The Broad Institute Genome Sequencing Center for Infectious Disease"/>
            <person name="Wu L."/>
            <person name="Ma J."/>
        </authorList>
    </citation>
    <scope>NUCLEOTIDE SEQUENCE [LARGE SCALE GENOMIC DNA]</scope>
    <source>
        <strain evidence="2">CCUG 66188</strain>
    </source>
</reference>
<dbReference type="EMBL" id="JBHSGN010000071">
    <property type="protein sequence ID" value="MFC4674238.1"/>
    <property type="molecule type" value="Genomic_DNA"/>
</dbReference>
<comment type="caution">
    <text evidence="1">The sequence shown here is derived from an EMBL/GenBank/DDBJ whole genome shotgun (WGS) entry which is preliminary data.</text>
</comment>
<keyword evidence="2" id="KW-1185">Reference proteome</keyword>